<sequence length="150" mass="17299">MDLPERKQDHISKAYFMEDAFFAYWGSIDSKFQACPPLLAAKFALEMEPAYWMEQTGVLPMGLHGFEVWHKDFYNSLLQEDYLKLQETYPQLQKYLETSGDVMTAGKTPKINVRNSVIECAQSLKKENADRYHNYGIRDCIASIAATKVK</sequence>
<keyword evidence="2" id="KW-1185">Reference proteome</keyword>
<organism evidence="1 2">
    <name type="scientific">Polynucleobacter hirudinilacicola</name>
    <dbReference type="NCBI Taxonomy" id="1743166"/>
    <lineage>
        <taxon>Bacteria</taxon>
        <taxon>Pseudomonadati</taxon>
        <taxon>Pseudomonadota</taxon>
        <taxon>Betaproteobacteria</taxon>
        <taxon>Burkholderiales</taxon>
        <taxon>Burkholderiaceae</taxon>
        <taxon>Polynucleobacter</taxon>
    </lineage>
</organism>
<proteinExistence type="predicted"/>
<gene>
    <name evidence="1" type="ORF">B6A14_03130</name>
</gene>
<reference evidence="1 2" key="1">
    <citation type="submission" date="2017-03" db="EMBL/GenBank/DDBJ databases">
        <title>New species Polynucleobacter sp. MWH-EgelM1-30-B4.</title>
        <authorList>
            <person name="Hahn M.W."/>
        </authorList>
    </citation>
    <scope>NUCLEOTIDE SEQUENCE [LARGE SCALE GENOMIC DNA]</scope>
    <source>
        <strain evidence="1 2">MWH-EgelM1-30-B4</strain>
    </source>
</reference>
<dbReference type="AlphaFoldDB" id="A0A210RYW6"/>
<dbReference type="EMBL" id="NAIA01000002">
    <property type="protein sequence ID" value="OWF66205.1"/>
    <property type="molecule type" value="Genomic_DNA"/>
</dbReference>
<evidence type="ECO:0000313" key="2">
    <source>
        <dbReference type="Proteomes" id="UP000196880"/>
    </source>
</evidence>
<evidence type="ECO:0000313" key="1">
    <source>
        <dbReference type="EMBL" id="OWF66205.1"/>
    </source>
</evidence>
<name>A0A210RYW6_9BURK</name>
<dbReference type="Proteomes" id="UP000196880">
    <property type="component" value="Unassembled WGS sequence"/>
</dbReference>
<comment type="caution">
    <text evidence="1">The sequence shown here is derived from an EMBL/GenBank/DDBJ whole genome shotgun (WGS) entry which is preliminary data.</text>
</comment>
<protein>
    <submittedName>
        <fullName evidence="1">Uncharacterized protein</fullName>
    </submittedName>
</protein>
<accession>A0A210RYW6</accession>